<name>A0A7W7TW77_9ACTN</name>
<accession>A0A7W7TW77</accession>
<gene>
    <name evidence="1" type="ORF">GGE06_001346</name>
</gene>
<dbReference type="EMBL" id="JACHJY010000002">
    <property type="protein sequence ID" value="MBB4980438.1"/>
    <property type="molecule type" value="Genomic_DNA"/>
</dbReference>
<organism evidence="1 2">
    <name type="scientific">Streptomyces nymphaeiformis</name>
    <dbReference type="NCBI Taxonomy" id="2663842"/>
    <lineage>
        <taxon>Bacteria</taxon>
        <taxon>Bacillati</taxon>
        <taxon>Actinomycetota</taxon>
        <taxon>Actinomycetes</taxon>
        <taxon>Kitasatosporales</taxon>
        <taxon>Streptomycetaceae</taxon>
        <taxon>Streptomyces</taxon>
    </lineage>
</organism>
<evidence type="ECO:0000313" key="1">
    <source>
        <dbReference type="EMBL" id="MBB4980438.1"/>
    </source>
</evidence>
<dbReference type="Proteomes" id="UP000582643">
    <property type="component" value="Unassembled WGS sequence"/>
</dbReference>
<protein>
    <submittedName>
        <fullName evidence="1">Uncharacterized protein</fullName>
    </submittedName>
</protein>
<sequence>MGDDEAEARTAGGAGAGVVGAVEAVEDVLAVLGGQAGSLVGDLEDGPVARGADADADRGAGRMWVTALPMRLVTIPGGYPVRHFCIGDDIDYIITDRDGGIWVSYVTRASTETTRRPVPAWHAGTPTVPTWSPKGRLPVWPLGGSAGATEEAVAWLVW</sequence>
<comment type="caution">
    <text evidence="1">The sequence shown here is derived from an EMBL/GenBank/DDBJ whole genome shotgun (WGS) entry which is preliminary data.</text>
</comment>
<proteinExistence type="predicted"/>
<dbReference type="AlphaFoldDB" id="A0A7W7TW77"/>
<evidence type="ECO:0000313" key="2">
    <source>
        <dbReference type="Proteomes" id="UP000582643"/>
    </source>
</evidence>
<keyword evidence="2" id="KW-1185">Reference proteome</keyword>
<reference evidence="1 2" key="1">
    <citation type="submission" date="2020-08" db="EMBL/GenBank/DDBJ databases">
        <title>Genomic Encyclopedia of Type Strains, Phase III (KMG-III): the genomes of soil and plant-associated and newly described type strains.</title>
        <authorList>
            <person name="Whitman W."/>
        </authorList>
    </citation>
    <scope>NUCLEOTIDE SEQUENCE [LARGE SCALE GENOMIC DNA]</scope>
    <source>
        <strain evidence="1 2">SFB5A</strain>
    </source>
</reference>